<dbReference type="OrthoDB" id="2352890at2"/>
<dbReference type="Proteomes" id="UP000295447">
    <property type="component" value="Unassembled WGS sequence"/>
</dbReference>
<protein>
    <submittedName>
        <fullName evidence="2">Phosphotransferase family enzyme</fullName>
    </submittedName>
</protein>
<name>A0A4R8A281_9ACTN</name>
<comment type="caution">
    <text evidence="2">The sequence shown here is derived from an EMBL/GenBank/DDBJ whole genome shotgun (WGS) entry which is preliminary data.</text>
</comment>
<evidence type="ECO:0000259" key="1">
    <source>
        <dbReference type="Pfam" id="PF01636"/>
    </source>
</evidence>
<feature type="domain" description="Aminoglycoside phosphotransferase" evidence="1">
    <location>
        <begin position="10"/>
        <end position="241"/>
    </location>
</feature>
<organism evidence="2 3">
    <name type="scientific">Kribbella kalugense</name>
    <dbReference type="NCBI Taxonomy" id="2512221"/>
    <lineage>
        <taxon>Bacteria</taxon>
        <taxon>Bacillati</taxon>
        <taxon>Actinomycetota</taxon>
        <taxon>Actinomycetes</taxon>
        <taxon>Propionibacteriales</taxon>
        <taxon>Kribbellaceae</taxon>
        <taxon>Kribbella</taxon>
    </lineage>
</organism>
<sequence length="304" mass="33522">MHVRRGDTDAWRLDTASGSYFVKGYFATTGGQFNGEDLTDQLAVAMAFEGRALEAGVDMPTPIMPIDPLLGWVVRIEDRLFRVYEWVEHRPSEDVSGWLGRTMMQVHQLQPIGQAGLPKWWRQAVQSPATWEGWFAKARNQNASWAGLGRDSLPHILAVSARIEELCDVAPDLVTTHGDFKTHNIVMSPTGPVLVDWDSVRTDSAALEAARVAYLFGADQLNRILTAYAEAGGELGWPGPDLFLSVTRNHIQVLAEHIQVSLGESPAARWMGDQATIETAIATKLRDLPSTIDHLRNLAATVSN</sequence>
<dbReference type="InterPro" id="IPR011009">
    <property type="entry name" value="Kinase-like_dom_sf"/>
</dbReference>
<dbReference type="InterPro" id="IPR002575">
    <property type="entry name" value="Aminoglycoside_PTrfase"/>
</dbReference>
<gene>
    <name evidence="2" type="ORF">EV650_3528</name>
</gene>
<keyword evidence="2" id="KW-0808">Transferase</keyword>
<dbReference type="SUPFAM" id="SSF56112">
    <property type="entry name" value="Protein kinase-like (PK-like)"/>
    <property type="match status" value="1"/>
</dbReference>
<evidence type="ECO:0000313" key="2">
    <source>
        <dbReference type="EMBL" id="TDW24647.1"/>
    </source>
</evidence>
<reference evidence="2 3" key="1">
    <citation type="submission" date="2019-03" db="EMBL/GenBank/DDBJ databases">
        <title>Genomic Encyclopedia of Type Strains, Phase III (KMG-III): the genomes of soil and plant-associated and newly described type strains.</title>
        <authorList>
            <person name="Whitman W."/>
        </authorList>
    </citation>
    <scope>NUCLEOTIDE SEQUENCE [LARGE SCALE GENOMIC DNA]</scope>
    <source>
        <strain evidence="2 3">VKM Ac-2570</strain>
    </source>
</reference>
<evidence type="ECO:0000313" key="3">
    <source>
        <dbReference type="Proteomes" id="UP000295447"/>
    </source>
</evidence>
<proteinExistence type="predicted"/>
<dbReference type="Gene3D" id="3.90.1200.10">
    <property type="match status" value="1"/>
</dbReference>
<accession>A0A4R8A281</accession>
<dbReference type="GO" id="GO:0016740">
    <property type="term" value="F:transferase activity"/>
    <property type="evidence" value="ECO:0007669"/>
    <property type="project" value="UniProtKB-KW"/>
</dbReference>
<keyword evidence="3" id="KW-1185">Reference proteome</keyword>
<dbReference type="AlphaFoldDB" id="A0A4R8A281"/>
<dbReference type="Pfam" id="PF01636">
    <property type="entry name" value="APH"/>
    <property type="match status" value="1"/>
</dbReference>
<dbReference type="RefSeq" id="WP_134119796.1">
    <property type="nucleotide sequence ID" value="NZ_SODF01000001.1"/>
</dbReference>
<dbReference type="EMBL" id="SODF01000001">
    <property type="protein sequence ID" value="TDW24647.1"/>
    <property type="molecule type" value="Genomic_DNA"/>
</dbReference>